<evidence type="ECO:0000313" key="1">
    <source>
        <dbReference type="EMBL" id="GGH93901.1"/>
    </source>
</evidence>
<evidence type="ECO:0000313" key="2">
    <source>
        <dbReference type="Proteomes" id="UP000643279"/>
    </source>
</evidence>
<protein>
    <submittedName>
        <fullName evidence="1">Uncharacterized protein</fullName>
    </submittedName>
</protein>
<comment type="caution">
    <text evidence="1">The sequence shown here is derived from an EMBL/GenBank/DDBJ whole genome shotgun (WGS) entry which is preliminary data.</text>
</comment>
<organism evidence="1 2">
    <name type="scientific">Arthrobacter liuii</name>
    <dbReference type="NCBI Taxonomy" id="1476996"/>
    <lineage>
        <taxon>Bacteria</taxon>
        <taxon>Bacillati</taxon>
        <taxon>Actinomycetota</taxon>
        <taxon>Actinomycetes</taxon>
        <taxon>Micrococcales</taxon>
        <taxon>Micrococcaceae</taxon>
        <taxon>Arthrobacter</taxon>
    </lineage>
</organism>
<proteinExistence type="predicted"/>
<dbReference type="Proteomes" id="UP000643279">
    <property type="component" value="Unassembled WGS sequence"/>
</dbReference>
<sequence>MSVTKLPVRRVPITEAQILRNRYDEARAIKDAWDTRHRRAQREHSDAIRHRGDIQATRRNLDAIEIQVQDAAGELKVALNAWMAATLPNHDRRAS</sequence>
<gene>
    <name evidence="1" type="ORF">GCM10007170_15850</name>
</gene>
<name>A0ABQ2AQL9_9MICC</name>
<accession>A0ABQ2AQL9</accession>
<reference evidence="2" key="1">
    <citation type="journal article" date="2019" name="Int. J. Syst. Evol. Microbiol.">
        <title>The Global Catalogue of Microorganisms (GCM) 10K type strain sequencing project: providing services to taxonomists for standard genome sequencing and annotation.</title>
        <authorList>
            <consortium name="The Broad Institute Genomics Platform"/>
            <consortium name="The Broad Institute Genome Sequencing Center for Infectious Disease"/>
            <person name="Wu L."/>
            <person name="Ma J."/>
        </authorList>
    </citation>
    <scope>NUCLEOTIDE SEQUENCE [LARGE SCALE GENOMIC DNA]</scope>
    <source>
        <strain evidence="2">CGMCC 1.12778</strain>
    </source>
</reference>
<keyword evidence="2" id="KW-1185">Reference proteome</keyword>
<dbReference type="EMBL" id="BMFW01000005">
    <property type="protein sequence ID" value="GGH93901.1"/>
    <property type="molecule type" value="Genomic_DNA"/>
</dbReference>
<dbReference type="RefSeq" id="WP_188571086.1">
    <property type="nucleotide sequence ID" value="NZ_BMFW01000005.1"/>
</dbReference>